<keyword evidence="1" id="KW-1133">Transmembrane helix</keyword>
<gene>
    <name evidence="2" type="ORF">ACFPK1_20170</name>
</gene>
<accession>A0ABV9ZM36</accession>
<dbReference type="Proteomes" id="UP001596175">
    <property type="component" value="Unassembled WGS sequence"/>
</dbReference>
<comment type="caution">
    <text evidence="2">The sequence shown here is derived from an EMBL/GenBank/DDBJ whole genome shotgun (WGS) entry which is preliminary data.</text>
</comment>
<name>A0ABV9ZM36_9PSEU</name>
<keyword evidence="3" id="KW-1185">Reference proteome</keyword>
<organism evidence="2 3">
    <name type="scientific">Actinomycetospora rhizophila</name>
    <dbReference type="NCBI Taxonomy" id="1416876"/>
    <lineage>
        <taxon>Bacteria</taxon>
        <taxon>Bacillati</taxon>
        <taxon>Actinomycetota</taxon>
        <taxon>Actinomycetes</taxon>
        <taxon>Pseudonocardiales</taxon>
        <taxon>Pseudonocardiaceae</taxon>
        <taxon>Actinomycetospora</taxon>
    </lineage>
</organism>
<dbReference type="EMBL" id="JBHSKG010000011">
    <property type="protein sequence ID" value="MFC5140564.1"/>
    <property type="molecule type" value="Genomic_DNA"/>
</dbReference>
<reference evidence="3" key="1">
    <citation type="journal article" date="2019" name="Int. J. Syst. Evol. Microbiol.">
        <title>The Global Catalogue of Microorganisms (GCM) 10K type strain sequencing project: providing services to taxonomists for standard genome sequencing and annotation.</title>
        <authorList>
            <consortium name="The Broad Institute Genomics Platform"/>
            <consortium name="The Broad Institute Genome Sequencing Center for Infectious Disease"/>
            <person name="Wu L."/>
            <person name="Ma J."/>
        </authorList>
    </citation>
    <scope>NUCLEOTIDE SEQUENCE [LARGE SCALE GENOMIC DNA]</scope>
    <source>
        <strain evidence="3">XZYJ18</strain>
    </source>
</reference>
<evidence type="ECO:0000256" key="1">
    <source>
        <dbReference type="SAM" id="Phobius"/>
    </source>
</evidence>
<keyword evidence="1" id="KW-0472">Membrane</keyword>
<proteinExistence type="predicted"/>
<feature type="transmembrane region" description="Helical" evidence="1">
    <location>
        <begin position="78"/>
        <end position="100"/>
    </location>
</feature>
<dbReference type="RefSeq" id="WP_378022729.1">
    <property type="nucleotide sequence ID" value="NZ_JBHSKG010000011.1"/>
</dbReference>
<keyword evidence="1" id="KW-0812">Transmembrane</keyword>
<evidence type="ECO:0000313" key="2">
    <source>
        <dbReference type="EMBL" id="MFC5140564.1"/>
    </source>
</evidence>
<feature type="transmembrane region" description="Helical" evidence="1">
    <location>
        <begin position="55"/>
        <end position="72"/>
    </location>
</feature>
<sequence length="236" mass="26007">MSREKKDRRTPLPQLVVTPAGYRAFSPELVRDRKDLQETTVRKELRFQSNGGESVVWTMTVIGGIGLPLLLGASVLSFVLWCVAGIVGGFLVGAVIGGIVTPDREKEYREDHRETDPWAEIPADDPRATVCSLAEEIASTRAWQDGILDAPRHLAAIVWSAVSKDAARSTDEDAEDVAVVTENLRELLRVARDLDHRREYGTPAVDERISAREPTARARALSAEALENGRATRDLL</sequence>
<protein>
    <submittedName>
        <fullName evidence="2">Uncharacterized protein</fullName>
    </submittedName>
</protein>
<evidence type="ECO:0000313" key="3">
    <source>
        <dbReference type="Proteomes" id="UP001596175"/>
    </source>
</evidence>